<accession>A0ABT3HQP4</accession>
<organism evidence="1 2">
    <name type="scientific">Chryseobacterium oryctis</name>
    <dbReference type="NCBI Taxonomy" id="2952618"/>
    <lineage>
        <taxon>Bacteria</taxon>
        <taxon>Pseudomonadati</taxon>
        <taxon>Bacteroidota</taxon>
        <taxon>Flavobacteriia</taxon>
        <taxon>Flavobacteriales</taxon>
        <taxon>Weeksellaceae</taxon>
        <taxon>Chryseobacterium group</taxon>
        <taxon>Chryseobacterium</taxon>
    </lineage>
</organism>
<name>A0ABT3HQP4_9FLAO</name>
<keyword evidence="2" id="KW-1185">Reference proteome</keyword>
<dbReference type="PROSITE" id="PS51257">
    <property type="entry name" value="PROKAR_LIPOPROTEIN"/>
    <property type="match status" value="1"/>
</dbReference>
<evidence type="ECO:0000313" key="2">
    <source>
        <dbReference type="Proteomes" id="UP001163719"/>
    </source>
</evidence>
<dbReference type="RefSeq" id="WP_264744020.1">
    <property type="nucleotide sequence ID" value="NZ_JAPDHV010000005.1"/>
</dbReference>
<dbReference type="Proteomes" id="UP001163719">
    <property type="component" value="Unassembled WGS sequence"/>
</dbReference>
<evidence type="ECO:0008006" key="3">
    <source>
        <dbReference type="Google" id="ProtNLM"/>
    </source>
</evidence>
<comment type="caution">
    <text evidence="1">The sequence shown here is derived from an EMBL/GenBank/DDBJ whole genome shotgun (WGS) entry which is preliminary data.</text>
</comment>
<proteinExistence type="predicted"/>
<sequence length="207" mass="23997">MKQIKNFILFSLFAIAITACSGGDKKGKGIDFTPLKKELQLAADKEKQFDEIVAKYQKIQKENFEAAKAQGGKMDRVALSIKSEELRDKQAQEMTQILDAGQMEKFNKFVDENSRKRPRYNNQLLEKIKIELQLSDDQFAMLNAANDAFEKSFNDAHDVYHGNNDLAKEYWEKFDNQRKEAVKKVLTPEQYTIFLDLVKDQQFKGRK</sequence>
<dbReference type="EMBL" id="JAPDHV010000005">
    <property type="protein sequence ID" value="MCW3162096.1"/>
    <property type="molecule type" value="Genomic_DNA"/>
</dbReference>
<evidence type="ECO:0000313" key="1">
    <source>
        <dbReference type="EMBL" id="MCW3162096.1"/>
    </source>
</evidence>
<gene>
    <name evidence="1" type="ORF">OH806_12545</name>
</gene>
<reference evidence="1" key="1">
    <citation type="submission" date="2022-10" db="EMBL/GenBank/DDBJ databases">
        <title>Chryseobacterium babae sp. nov. isolated from the gut of the beetle Oryctes rhinoceros, and Chryseobacterium kimseyorum sp. nov., isolated from a stick insect rearing cage.</title>
        <authorList>
            <person name="Shelomi M."/>
            <person name="Han C.-J."/>
            <person name="Chen W.-M."/>
            <person name="Chen H.-K."/>
            <person name="Liaw S.-J."/>
            <person name="Muhle E."/>
            <person name="Clermont D."/>
        </authorList>
    </citation>
    <scope>NUCLEOTIDE SEQUENCE</scope>
    <source>
        <strain evidence="1">WLa1L2M3</strain>
    </source>
</reference>
<protein>
    <recommendedName>
        <fullName evidence="3">Lipoprotein</fullName>
    </recommendedName>
</protein>